<dbReference type="AlphaFoldDB" id="A0A427ABM0"/>
<protein>
    <submittedName>
        <fullName evidence="3">Uncharacterized protein</fullName>
    </submittedName>
</protein>
<gene>
    <name evidence="3" type="ORF">B296_00016242</name>
</gene>
<accession>A0A427ABM0</accession>
<reference evidence="3 4" key="1">
    <citation type="journal article" date="2014" name="Agronomy (Basel)">
        <title>A Draft Genome Sequence for Ensete ventricosum, the Drought-Tolerant Tree Against Hunger.</title>
        <authorList>
            <person name="Harrison J."/>
            <person name="Moore K.A."/>
            <person name="Paszkiewicz K."/>
            <person name="Jones T."/>
            <person name="Grant M."/>
            <person name="Ambacheew D."/>
            <person name="Muzemil S."/>
            <person name="Studholme D.J."/>
        </authorList>
    </citation>
    <scope>NUCLEOTIDE SEQUENCE [LARGE SCALE GENOMIC DNA]</scope>
</reference>
<evidence type="ECO:0000313" key="3">
    <source>
        <dbReference type="EMBL" id="RRT73609.1"/>
    </source>
</evidence>
<organism evidence="3 4">
    <name type="scientific">Ensete ventricosum</name>
    <name type="common">Abyssinian banana</name>
    <name type="synonym">Musa ensete</name>
    <dbReference type="NCBI Taxonomy" id="4639"/>
    <lineage>
        <taxon>Eukaryota</taxon>
        <taxon>Viridiplantae</taxon>
        <taxon>Streptophyta</taxon>
        <taxon>Embryophyta</taxon>
        <taxon>Tracheophyta</taxon>
        <taxon>Spermatophyta</taxon>
        <taxon>Magnoliopsida</taxon>
        <taxon>Liliopsida</taxon>
        <taxon>Zingiberales</taxon>
        <taxon>Musaceae</taxon>
        <taxon>Ensete</taxon>
    </lineage>
</organism>
<evidence type="ECO:0000313" key="4">
    <source>
        <dbReference type="Proteomes" id="UP000287651"/>
    </source>
</evidence>
<evidence type="ECO:0000256" key="2">
    <source>
        <dbReference type="SAM" id="MobiDB-lite"/>
    </source>
</evidence>
<comment type="caution">
    <text evidence="3">The sequence shown here is derived from an EMBL/GenBank/DDBJ whole genome shotgun (WGS) entry which is preliminary data.</text>
</comment>
<name>A0A427ABM0_ENSVE</name>
<sequence>MKSISRVAKGKGPVAPAEEMPAPQIKPQSVKELCSAHLGEDDRDYHAIRMSNQPEHASDAPLEIDLTSLTHGTWIWLDGEASAQYTRGMQIPPLATDLYTLSSEVLMDRVAKTMVLSLAENLQAELEEVTRQRESLEKELGETAWRFRESTLECQDPSPINGERTVKVDLGRGRPSCGFAKTDHRRLQKVPRIRDGPCLNGAGLIDVWVPASGSLASGPTPRPIEEDPFKLLLEYTYMSMADEQPFDDSPSPAKE</sequence>
<keyword evidence="1" id="KW-0175">Coiled coil</keyword>
<feature type="coiled-coil region" evidence="1">
    <location>
        <begin position="112"/>
        <end position="146"/>
    </location>
</feature>
<evidence type="ECO:0000256" key="1">
    <source>
        <dbReference type="SAM" id="Coils"/>
    </source>
</evidence>
<feature type="region of interest" description="Disordered" evidence="2">
    <location>
        <begin position="1"/>
        <end position="28"/>
    </location>
</feature>
<dbReference type="Proteomes" id="UP000287651">
    <property type="component" value="Unassembled WGS sequence"/>
</dbReference>
<dbReference type="EMBL" id="AMZH03003042">
    <property type="protein sequence ID" value="RRT73609.1"/>
    <property type="molecule type" value="Genomic_DNA"/>
</dbReference>
<proteinExistence type="predicted"/>